<gene>
    <name evidence="1" type="primary">q3037.21</name>
</gene>
<accession>Q9ST76</accession>
<evidence type="ECO:0000313" key="1">
    <source>
        <dbReference type="EMBL" id="CAB53494.1"/>
    </source>
</evidence>
<proteinExistence type="predicted"/>
<dbReference type="EMBL" id="AJ245900">
    <property type="protein sequence ID" value="CAB53494.1"/>
    <property type="molecule type" value="Genomic_DNA"/>
</dbReference>
<dbReference type="AlphaFoldDB" id="Q9ST76"/>
<organism evidence="1">
    <name type="scientific">Oryza sativa</name>
    <name type="common">Rice</name>
    <dbReference type="NCBI Taxonomy" id="4530"/>
    <lineage>
        <taxon>Eukaryota</taxon>
        <taxon>Viridiplantae</taxon>
        <taxon>Streptophyta</taxon>
        <taxon>Embryophyta</taxon>
        <taxon>Tracheophyta</taxon>
        <taxon>Spermatophyta</taxon>
        <taxon>Magnoliopsida</taxon>
        <taxon>Liliopsida</taxon>
        <taxon>Poales</taxon>
        <taxon>Poaceae</taxon>
        <taxon>BOP clade</taxon>
        <taxon>Oryzoideae</taxon>
        <taxon>Oryzeae</taxon>
        <taxon>Oryzinae</taxon>
        <taxon>Oryza</taxon>
    </lineage>
</organism>
<reference evidence="1" key="1">
    <citation type="submission" date="1999-08" db="EMBL/GenBank/DDBJ databases">
        <title>Oryza sativa chromosome 4 BAC q3037-207F1 genomic sequence.</title>
        <authorList>
            <person name="Hong G."/>
            <person name="Chen Z."/>
        </authorList>
    </citation>
    <scope>NUCLEOTIDE SEQUENCE</scope>
    <source>
        <strain evidence="1">DNA</strain>
    </source>
</reference>
<name>Q9ST76_ORYSA</name>
<protein>
    <submittedName>
        <fullName evidence="1">CAA303721.1 protein</fullName>
    </submittedName>
</protein>
<sequence length="144" mass="16430">MWWYKLLGVRDELAGRHSRRPALYGKIEALPVRPSEKEICILVSTDPNTLYIWSTAAIKPIFASNKVKPTVYGDDFPKIKPPKLSFSRNFSKTTITTTDSPNPLCNSQLRRRFGTLTIVIAIAAKLRLLPSLPSIRYARDRRRC</sequence>